<evidence type="ECO:0000259" key="4">
    <source>
        <dbReference type="PROSITE" id="PS50002"/>
    </source>
</evidence>
<dbReference type="InterPro" id="IPR035553">
    <property type="entry name" value="Cyk3_SH3"/>
</dbReference>
<evidence type="ECO:0000313" key="5">
    <source>
        <dbReference type="EMBL" id="SPO00634.1"/>
    </source>
</evidence>
<dbReference type="AlphaFoldDB" id="A0AAE8MUR3"/>
<dbReference type="CDD" id="cd11889">
    <property type="entry name" value="SH3_Cyk3p-like"/>
    <property type="match status" value="1"/>
</dbReference>
<dbReference type="Proteomes" id="UP001187682">
    <property type="component" value="Unassembled WGS sequence"/>
</dbReference>
<evidence type="ECO:0000256" key="1">
    <source>
        <dbReference type="ARBA" id="ARBA00022443"/>
    </source>
</evidence>
<feature type="compositionally biased region" description="Polar residues" evidence="3">
    <location>
        <begin position="489"/>
        <end position="500"/>
    </location>
</feature>
<keyword evidence="6" id="KW-1185">Reference proteome</keyword>
<feature type="domain" description="SH3" evidence="4">
    <location>
        <begin position="11"/>
        <end position="73"/>
    </location>
</feature>
<comment type="caution">
    <text evidence="5">The sequence shown here is derived from an EMBL/GenBank/DDBJ whole genome shotgun (WGS) entry which is preliminary data.</text>
</comment>
<keyword evidence="1 2" id="KW-0728">SH3 domain</keyword>
<dbReference type="SMART" id="SM00326">
    <property type="entry name" value="SH3"/>
    <property type="match status" value="1"/>
</dbReference>
<feature type="region of interest" description="Disordered" evidence="3">
    <location>
        <begin position="73"/>
        <end position="550"/>
    </location>
</feature>
<feature type="compositionally biased region" description="Polar residues" evidence="3">
    <location>
        <begin position="132"/>
        <end position="141"/>
    </location>
</feature>
<sequence length="550" mass="60009">MSLAPPPLPTRFPCWCRAVYSWGGESKRDLGFMEGELIECLNAGDGSWWTGRLFRDRRTVGVFPSNFVQVLPDDFRPTSRSVSPLPNNTTKDTPPKPKTFRKPFQAYTKAPHYTTAKQPETFLPSPARSREGSANSVSQAPRQRIQRAASPAPPTQEYDTHRAPSPAPPQRTYDAYRAPSPAPPQKTYDAYRAPSPAPPTHSYSGRGASPIPPLQAYPARAVSPAPPSHSYSSRAVSPAPPAHNYPSRAVSPAPPPHNYSSRAVSPAPSFNPYQHQSQGSQSFVRGDSPPPPAPPPHRHVARHGSTASFNPPHPNTPRQGSNASFDRRYQPSPALGRHDSNASYEPYNPHVSRHGSAASYDLQQAPPHLARHGSTTSYDSGQPPPRGFHASHRGELQLHTPRAASPLPASPSGSHMTPSPLREAMDGVMEQLDALGMSTGTEASDPPLDPWSPECFDMVSRKSQKRSQAPRPHTMVGYPHADEGYETWSGGSSQDPSYQNGHGERDHPLPELTNYVDRMEKQLRMLHGQSSSSTAQEDEPPRPPPNECGP</sequence>
<dbReference type="InterPro" id="IPR001452">
    <property type="entry name" value="SH3_domain"/>
</dbReference>
<evidence type="ECO:0000256" key="2">
    <source>
        <dbReference type="PROSITE-ProRule" id="PRU00192"/>
    </source>
</evidence>
<feature type="compositionally biased region" description="Polar residues" evidence="3">
    <location>
        <begin position="271"/>
        <end position="283"/>
    </location>
</feature>
<feature type="compositionally biased region" description="Polar residues" evidence="3">
    <location>
        <begin position="78"/>
        <end position="88"/>
    </location>
</feature>
<reference evidence="5" key="1">
    <citation type="submission" date="2018-03" db="EMBL/GenBank/DDBJ databases">
        <authorList>
            <person name="Guldener U."/>
        </authorList>
    </citation>
    <scope>NUCLEOTIDE SEQUENCE</scope>
</reference>
<dbReference type="SUPFAM" id="SSF50044">
    <property type="entry name" value="SH3-domain"/>
    <property type="match status" value="1"/>
</dbReference>
<proteinExistence type="predicted"/>
<protein>
    <recommendedName>
        <fullName evidence="4">SH3 domain-containing protein</fullName>
    </recommendedName>
</protein>
<dbReference type="InterPro" id="IPR036028">
    <property type="entry name" value="SH3-like_dom_sf"/>
</dbReference>
<organism evidence="5 6">
    <name type="scientific">Cephalotrichum gorgonifer</name>
    <dbReference type="NCBI Taxonomy" id="2041049"/>
    <lineage>
        <taxon>Eukaryota</taxon>
        <taxon>Fungi</taxon>
        <taxon>Dikarya</taxon>
        <taxon>Ascomycota</taxon>
        <taxon>Pezizomycotina</taxon>
        <taxon>Sordariomycetes</taxon>
        <taxon>Hypocreomycetidae</taxon>
        <taxon>Microascales</taxon>
        <taxon>Microascaceae</taxon>
        <taxon>Cephalotrichum</taxon>
    </lineage>
</organism>
<gene>
    <name evidence="5" type="ORF">DNG_03383</name>
</gene>
<dbReference type="Gene3D" id="2.30.30.40">
    <property type="entry name" value="SH3 Domains"/>
    <property type="match status" value="1"/>
</dbReference>
<name>A0AAE8MUR3_9PEZI</name>
<evidence type="ECO:0000313" key="6">
    <source>
        <dbReference type="Proteomes" id="UP001187682"/>
    </source>
</evidence>
<dbReference type="EMBL" id="ONZQ02000004">
    <property type="protein sequence ID" value="SPO00634.1"/>
    <property type="molecule type" value="Genomic_DNA"/>
</dbReference>
<evidence type="ECO:0000256" key="3">
    <source>
        <dbReference type="SAM" id="MobiDB-lite"/>
    </source>
</evidence>
<dbReference type="FunFam" id="2.30.30.40:FF:000168">
    <property type="entry name" value="SH3 domain protein (Cyk3)"/>
    <property type="match status" value="1"/>
</dbReference>
<dbReference type="Pfam" id="PF00018">
    <property type="entry name" value="SH3_1"/>
    <property type="match status" value="1"/>
</dbReference>
<feature type="compositionally biased region" description="Low complexity" evidence="3">
    <location>
        <begin position="403"/>
        <end position="412"/>
    </location>
</feature>
<accession>A0AAE8MUR3</accession>
<dbReference type="PROSITE" id="PS50002">
    <property type="entry name" value="SH3"/>
    <property type="match status" value="1"/>
</dbReference>